<sequence length="110" mass="12407">MQVTVRFFSVLPQFRWRKPWGCPGASQLSYPSTNPTRRLADRRLFIVPPSHKGTIIHLQASRAVGSLVVRASDSRPARCHQYPRVHTEYVLVKSVGPKVLWAESRVQGSG</sequence>
<protein>
    <submittedName>
        <fullName evidence="1">Uncharacterized protein</fullName>
    </submittedName>
</protein>
<comment type="caution">
    <text evidence="1">The sequence shown here is derived from an EMBL/GenBank/DDBJ whole genome shotgun (WGS) entry which is preliminary data.</text>
</comment>
<keyword evidence="2" id="KW-1185">Reference proteome</keyword>
<proteinExistence type="predicted"/>
<accession>A0A8X6W0T9</accession>
<organism evidence="1 2">
    <name type="scientific">Trichonephila clavipes</name>
    <name type="common">Golden silk orbweaver</name>
    <name type="synonym">Nephila clavipes</name>
    <dbReference type="NCBI Taxonomy" id="2585209"/>
    <lineage>
        <taxon>Eukaryota</taxon>
        <taxon>Metazoa</taxon>
        <taxon>Ecdysozoa</taxon>
        <taxon>Arthropoda</taxon>
        <taxon>Chelicerata</taxon>
        <taxon>Arachnida</taxon>
        <taxon>Araneae</taxon>
        <taxon>Araneomorphae</taxon>
        <taxon>Entelegynae</taxon>
        <taxon>Araneoidea</taxon>
        <taxon>Nephilidae</taxon>
        <taxon>Trichonephila</taxon>
    </lineage>
</organism>
<gene>
    <name evidence="1" type="ORF">TNCV_354981</name>
</gene>
<dbReference type="AlphaFoldDB" id="A0A8X6W0T9"/>
<dbReference type="EMBL" id="BMAU01021374">
    <property type="protein sequence ID" value="GFY26182.1"/>
    <property type="molecule type" value="Genomic_DNA"/>
</dbReference>
<dbReference type="Proteomes" id="UP000887159">
    <property type="component" value="Unassembled WGS sequence"/>
</dbReference>
<evidence type="ECO:0000313" key="2">
    <source>
        <dbReference type="Proteomes" id="UP000887159"/>
    </source>
</evidence>
<name>A0A8X6W0T9_TRICX</name>
<evidence type="ECO:0000313" key="1">
    <source>
        <dbReference type="EMBL" id="GFY26182.1"/>
    </source>
</evidence>
<reference evidence="1" key="1">
    <citation type="submission" date="2020-08" db="EMBL/GenBank/DDBJ databases">
        <title>Multicomponent nature underlies the extraordinary mechanical properties of spider dragline silk.</title>
        <authorList>
            <person name="Kono N."/>
            <person name="Nakamura H."/>
            <person name="Mori M."/>
            <person name="Yoshida Y."/>
            <person name="Ohtoshi R."/>
            <person name="Malay A.D."/>
            <person name="Moran D.A.P."/>
            <person name="Tomita M."/>
            <person name="Numata K."/>
            <person name="Arakawa K."/>
        </authorList>
    </citation>
    <scope>NUCLEOTIDE SEQUENCE</scope>
</reference>